<keyword evidence="1" id="KW-0812">Transmembrane</keyword>
<organism evidence="2 3">
    <name type="scientific">Methanohalarchaeum thermophilum</name>
    <dbReference type="NCBI Taxonomy" id="1903181"/>
    <lineage>
        <taxon>Archaea</taxon>
        <taxon>Methanobacteriati</taxon>
        <taxon>Methanobacteriota</taxon>
        <taxon>Methanonatronarchaeia</taxon>
        <taxon>Methanonatronarchaeales</taxon>
        <taxon>Methanonatronarchaeaceae</taxon>
        <taxon>Candidatus Methanohalarchaeum</taxon>
    </lineage>
</organism>
<feature type="transmembrane region" description="Helical" evidence="1">
    <location>
        <begin position="73"/>
        <end position="93"/>
    </location>
</feature>
<keyword evidence="3" id="KW-1185">Reference proteome</keyword>
<feature type="transmembrane region" description="Helical" evidence="1">
    <location>
        <begin position="121"/>
        <end position="139"/>
    </location>
</feature>
<gene>
    <name evidence="2" type="ORF">BTN85_0185</name>
</gene>
<evidence type="ECO:0000313" key="2">
    <source>
        <dbReference type="EMBL" id="OKY77717.1"/>
    </source>
</evidence>
<reference evidence="2" key="1">
    <citation type="submission" date="2016-12" db="EMBL/GenBank/DDBJ databases">
        <title>Discovery of methanogenic haloarchaea.</title>
        <authorList>
            <person name="Sorokin D.Y."/>
            <person name="Makarova K.S."/>
            <person name="Abbas B."/>
            <person name="Ferrer M."/>
            <person name="Golyshin P.N."/>
        </authorList>
    </citation>
    <scope>NUCLEOTIDE SEQUENCE [LARGE SCALE GENOMIC DNA]</scope>
    <source>
        <strain evidence="2">HMET1</strain>
    </source>
</reference>
<keyword evidence="1" id="KW-1133">Transmembrane helix</keyword>
<evidence type="ECO:0000313" key="3">
    <source>
        <dbReference type="Proteomes" id="UP000185744"/>
    </source>
</evidence>
<dbReference type="Proteomes" id="UP000185744">
    <property type="component" value="Unassembled WGS sequence"/>
</dbReference>
<feature type="transmembrane region" description="Helical" evidence="1">
    <location>
        <begin position="159"/>
        <end position="179"/>
    </location>
</feature>
<dbReference type="InParanoid" id="A0A1Q6DTP7"/>
<comment type="caution">
    <text evidence="2">The sequence shown here is derived from an EMBL/GenBank/DDBJ whole genome shotgun (WGS) entry which is preliminary data.</text>
</comment>
<dbReference type="InterPro" id="IPR009577">
    <property type="entry name" value="Sm_multidrug_ex"/>
</dbReference>
<proteinExistence type="predicted"/>
<name>A0A1Q6DTP7_METT1</name>
<dbReference type="Pfam" id="PF06695">
    <property type="entry name" value="Sm_multidrug_ex"/>
    <property type="match status" value="1"/>
</dbReference>
<feature type="transmembrane region" description="Helical" evidence="1">
    <location>
        <begin position="191"/>
        <end position="212"/>
    </location>
</feature>
<feature type="transmembrane region" description="Helical" evidence="1">
    <location>
        <begin position="20"/>
        <end position="38"/>
    </location>
</feature>
<protein>
    <submittedName>
        <fullName evidence="2">Membrane protein</fullName>
    </submittedName>
</protein>
<keyword evidence="1" id="KW-0472">Membrane</keyword>
<evidence type="ECO:0000256" key="1">
    <source>
        <dbReference type="SAM" id="Phobius"/>
    </source>
</evidence>
<accession>A0A1Q6DTP7</accession>
<sequence length="216" mass="24617">MDFKLNERSQEVKSLLTLKLLFPFLLAGIYILIIYIFLPWRTLIPLMGVYFVPPLGKESVIPTGVALGLNPTLIAFSIAFVDIVVGLFLVWNFDLLKKIPFMGDYINFAEKKGKRLIKEKSWFRSFTLIGLVFLVMVPFQGSGAVTASIIGRMIGIKPYQTWMSIITGSILGCFLIAYFTDTVLYLFQKDIFLGLIFGFIGILLFLFIYFAFWKKS</sequence>
<dbReference type="AlphaFoldDB" id="A0A1Q6DTP7"/>
<dbReference type="EMBL" id="MSDW01000001">
    <property type="protein sequence ID" value="OKY77717.1"/>
    <property type="molecule type" value="Genomic_DNA"/>
</dbReference>